<keyword evidence="1" id="KW-0472">Membrane</keyword>
<keyword evidence="3" id="KW-1185">Reference proteome</keyword>
<evidence type="ECO:0000256" key="1">
    <source>
        <dbReference type="SAM" id="Phobius"/>
    </source>
</evidence>
<organism evidence="2 3">
    <name type="scientific">Filifactor villosus</name>
    <dbReference type="NCBI Taxonomy" id="29374"/>
    <lineage>
        <taxon>Bacteria</taxon>
        <taxon>Bacillati</taxon>
        <taxon>Bacillota</taxon>
        <taxon>Clostridia</taxon>
        <taxon>Peptostreptococcales</taxon>
        <taxon>Filifactoraceae</taxon>
        <taxon>Filifactor</taxon>
    </lineage>
</organism>
<accession>A0ABV9QLA7</accession>
<feature type="transmembrane region" description="Helical" evidence="1">
    <location>
        <begin position="169"/>
        <end position="193"/>
    </location>
</feature>
<comment type="caution">
    <text evidence="2">The sequence shown here is derived from an EMBL/GenBank/DDBJ whole genome shotgun (WGS) entry which is preliminary data.</text>
</comment>
<evidence type="ECO:0000313" key="3">
    <source>
        <dbReference type="Proteomes" id="UP001595916"/>
    </source>
</evidence>
<name>A0ABV9QLA7_9FIRM</name>
<dbReference type="RefSeq" id="WP_379788067.1">
    <property type="nucleotide sequence ID" value="NZ_JBHSHL010000019.1"/>
</dbReference>
<protein>
    <submittedName>
        <fullName evidence="2">Uncharacterized protein</fullName>
    </submittedName>
</protein>
<keyword evidence="1" id="KW-1133">Transmembrane helix</keyword>
<dbReference type="Proteomes" id="UP001595916">
    <property type="component" value="Unassembled WGS sequence"/>
</dbReference>
<reference evidence="3" key="1">
    <citation type="journal article" date="2019" name="Int. J. Syst. Evol. Microbiol.">
        <title>The Global Catalogue of Microorganisms (GCM) 10K type strain sequencing project: providing services to taxonomists for standard genome sequencing and annotation.</title>
        <authorList>
            <consortium name="The Broad Institute Genomics Platform"/>
            <consortium name="The Broad Institute Genome Sequencing Center for Infectious Disease"/>
            <person name="Wu L."/>
            <person name="Ma J."/>
        </authorList>
    </citation>
    <scope>NUCLEOTIDE SEQUENCE [LARGE SCALE GENOMIC DNA]</scope>
    <source>
        <strain evidence="3">CCUG 46385</strain>
    </source>
</reference>
<gene>
    <name evidence="2" type="ORF">ACFO4R_05600</name>
</gene>
<proteinExistence type="predicted"/>
<dbReference type="EMBL" id="JBHSHL010000019">
    <property type="protein sequence ID" value="MFC4804555.1"/>
    <property type="molecule type" value="Genomic_DNA"/>
</dbReference>
<evidence type="ECO:0000313" key="2">
    <source>
        <dbReference type="EMBL" id="MFC4804555.1"/>
    </source>
</evidence>
<sequence length="197" mass="22805">MKKIRYYYSSMSKQVFLVLSMLFVLARFVLFLEVIFFDINGYAGQYNIFASVLLYLVYFLPLLFFSTGYRFFYTLYDEDKVTYCNRLLKKETSLSFASVEKAILDRKGIHLFCKGRSESDLSIPFFRFGVISPAGADDFYKLLKQKNIPLEKKFTILPGHEPSRRWRGLVYSCLALLSLALLTQTVALAVSILKKHG</sequence>
<feature type="transmembrane region" description="Helical" evidence="1">
    <location>
        <begin position="47"/>
        <end position="65"/>
    </location>
</feature>
<keyword evidence="1" id="KW-0812">Transmembrane</keyword>